<dbReference type="OrthoDB" id="1685727at2759"/>
<comment type="similarity">
    <text evidence="1 4">Belongs to the plant dirigent protein family.</text>
</comment>
<dbReference type="InterPro" id="IPR004265">
    <property type="entry name" value="Dirigent"/>
</dbReference>
<dbReference type="PANTHER" id="PTHR46215">
    <property type="entry name" value="DIRIGENT PROTEIN 24-RELATED"/>
    <property type="match status" value="1"/>
</dbReference>
<evidence type="ECO:0000256" key="2">
    <source>
        <dbReference type="ARBA" id="ARBA00011738"/>
    </source>
</evidence>
<evidence type="ECO:0000313" key="6">
    <source>
        <dbReference type="Proteomes" id="UP000447434"/>
    </source>
</evidence>
<feature type="chain" id="PRO_5025706313" description="Dirigent protein" evidence="4">
    <location>
        <begin position="27"/>
        <end position="239"/>
    </location>
</feature>
<dbReference type="GO" id="GO:0048046">
    <property type="term" value="C:apoplast"/>
    <property type="evidence" value="ECO:0007669"/>
    <property type="project" value="UniProtKB-SubCell"/>
</dbReference>
<evidence type="ECO:0000256" key="4">
    <source>
        <dbReference type="RuleBase" id="RU363099"/>
    </source>
</evidence>
<feature type="signal peptide" evidence="4">
    <location>
        <begin position="1"/>
        <end position="26"/>
    </location>
</feature>
<comment type="function">
    <text evidence="4">Dirigent proteins impart stereoselectivity on the phenoxy radical-coupling reaction, yielding optically active lignans from two molecules of coniferyl alcohol in the biosynthesis of lignans, flavonolignans, and alkaloids and thus plays a central role in plant secondary metabolism.</text>
</comment>
<accession>A0A6A4QD92</accession>
<comment type="caution">
    <text evidence="5">The sequence shown here is derived from an EMBL/GenBank/DDBJ whole genome shotgun (WGS) entry which is preliminary data.</text>
</comment>
<keyword evidence="3 4" id="KW-0964">Secreted</keyword>
<evidence type="ECO:0000256" key="3">
    <source>
        <dbReference type="ARBA" id="ARBA00022525"/>
    </source>
</evidence>
<protein>
    <recommendedName>
        <fullName evidence="4">Dirigent protein</fullName>
    </recommendedName>
</protein>
<keyword evidence="4" id="KW-0052">Apoplast</keyword>
<evidence type="ECO:0000313" key="5">
    <source>
        <dbReference type="EMBL" id="KAE9611602.1"/>
    </source>
</evidence>
<keyword evidence="6" id="KW-1185">Reference proteome</keyword>
<dbReference type="EMBL" id="WOCE01000006">
    <property type="protein sequence ID" value="KAE9611602.1"/>
    <property type="molecule type" value="Genomic_DNA"/>
</dbReference>
<dbReference type="Pfam" id="PF03018">
    <property type="entry name" value="Dirigent"/>
    <property type="match status" value="1"/>
</dbReference>
<evidence type="ECO:0000256" key="1">
    <source>
        <dbReference type="ARBA" id="ARBA00010746"/>
    </source>
</evidence>
<gene>
    <name evidence="5" type="ORF">Lalb_Chr06g0164201</name>
</gene>
<keyword evidence="4" id="KW-0732">Signal</keyword>
<dbReference type="Proteomes" id="UP000447434">
    <property type="component" value="Chromosome 6"/>
</dbReference>
<dbReference type="GO" id="GO:0009699">
    <property type="term" value="P:phenylpropanoid biosynthetic process"/>
    <property type="evidence" value="ECO:0007669"/>
    <property type="project" value="UniProtKB-ARBA"/>
</dbReference>
<reference evidence="6" key="1">
    <citation type="journal article" date="2020" name="Nat. Commun.">
        <title>Genome sequence of the cluster root forming white lupin.</title>
        <authorList>
            <person name="Hufnagel B."/>
            <person name="Marques A."/>
            <person name="Soriano A."/>
            <person name="Marques L."/>
            <person name="Divol F."/>
            <person name="Doumas P."/>
            <person name="Sallet E."/>
            <person name="Mancinotti D."/>
            <person name="Carrere S."/>
            <person name="Marande W."/>
            <person name="Arribat S."/>
            <person name="Keller J."/>
            <person name="Huneau C."/>
            <person name="Blein T."/>
            <person name="Aime D."/>
            <person name="Laguerre M."/>
            <person name="Taylor J."/>
            <person name="Schubert V."/>
            <person name="Nelson M."/>
            <person name="Geu-Flores F."/>
            <person name="Crespi M."/>
            <person name="Gallardo-Guerrero K."/>
            <person name="Delaux P.-M."/>
            <person name="Salse J."/>
            <person name="Berges H."/>
            <person name="Guyot R."/>
            <person name="Gouzy J."/>
            <person name="Peret B."/>
        </authorList>
    </citation>
    <scope>NUCLEOTIDE SEQUENCE [LARGE SCALE GENOMIC DNA]</scope>
    <source>
        <strain evidence="6">cv. Amiga</strain>
    </source>
</reference>
<organism evidence="5 6">
    <name type="scientific">Lupinus albus</name>
    <name type="common">White lupine</name>
    <name type="synonym">Lupinus termis</name>
    <dbReference type="NCBI Taxonomy" id="3870"/>
    <lineage>
        <taxon>Eukaryota</taxon>
        <taxon>Viridiplantae</taxon>
        <taxon>Streptophyta</taxon>
        <taxon>Embryophyta</taxon>
        <taxon>Tracheophyta</taxon>
        <taxon>Spermatophyta</taxon>
        <taxon>Magnoliopsida</taxon>
        <taxon>eudicotyledons</taxon>
        <taxon>Gunneridae</taxon>
        <taxon>Pentapetalae</taxon>
        <taxon>rosids</taxon>
        <taxon>fabids</taxon>
        <taxon>Fabales</taxon>
        <taxon>Fabaceae</taxon>
        <taxon>Papilionoideae</taxon>
        <taxon>50 kb inversion clade</taxon>
        <taxon>genistoids sensu lato</taxon>
        <taxon>core genistoids</taxon>
        <taxon>Genisteae</taxon>
        <taxon>Lupinus</taxon>
    </lineage>
</organism>
<comment type="subunit">
    <text evidence="2 4">Homodimer.</text>
</comment>
<dbReference type="AlphaFoldDB" id="A0A6A4QD92"/>
<dbReference type="InterPro" id="IPR044859">
    <property type="entry name" value="Allene_oxi_cyc_Dirigent"/>
</dbReference>
<name>A0A6A4QD92_LUPAL</name>
<proteinExistence type="inferred from homology"/>
<sequence length="239" mass="25653">MAKFPFLLAIVMLLLLFMIIINQSSSARTLGNSTPIHNHGHHKISFLMPHMLNATQPSEKPATTKLTGETPFKKPQGFFSPGEGIPIPQNVPTIPTSSSSTQSLDLSSIGFSFPTRATLQELEFGSVISIDEDLLESHGDELHKLGKAQGVYVASSEGGSSHMVAMTVSFVKGEYQSGLRLFGVHRSDVFESHVAVIGGTGKYYGANGYAAIKVVDKIGSSAEGKVTSSMFLLFDVYLS</sequence>
<dbReference type="PANTHER" id="PTHR46215:SF17">
    <property type="entry name" value="DIRIGENT PROTEIN"/>
    <property type="match status" value="1"/>
</dbReference>
<comment type="subcellular location">
    <subcellularLocation>
        <location evidence="4">Secreted</location>
        <location evidence="4">Extracellular space</location>
        <location evidence="4">Apoplast</location>
    </subcellularLocation>
</comment>
<dbReference type="Gene3D" id="2.40.480.10">
    <property type="entry name" value="Allene oxide cyclase-like"/>
    <property type="match status" value="1"/>
</dbReference>